<evidence type="ECO:0000256" key="5">
    <source>
        <dbReference type="SAM" id="Coils"/>
    </source>
</evidence>
<dbReference type="PANTHER" id="PTHR47053:SF1">
    <property type="entry name" value="MUREIN DD-ENDOPEPTIDASE MEPH-RELATED"/>
    <property type="match status" value="1"/>
</dbReference>
<gene>
    <name evidence="7" type="ORF">FC90_GL000520</name>
</gene>
<dbReference type="GO" id="GO:0008234">
    <property type="term" value="F:cysteine-type peptidase activity"/>
    <property type="evidence" value="ECO:0007669"/>
    <property type="project" value="UniProtKB-KW"/>
</dbReference>
<dbReference type="InterPro" id="IPR038765">
    <property type="entry name" value="Papain-like_cys_pep_sf"/>
</dbReference>
<dbReference type="SUPFAM" id="SSF54001">
    <property type="entry name" value="Cysteine proteinases"/>
    <property type="match status" value="1"/>
</dbReference>
<comment type="caution">
    <text evidence="7">The sequence shown here is derived from an EMBL/GenBank/DDBJ whole genome shotgun (WGS) entry which is preliminary data.</text>
</comment>
<evidence type="ECO:0000256" key="3">
    <source>
        <dbReference type="ARBA" id="ARBA00022801"/>
    </source>
</evidence>
<feature type="domain" description="NlpC/P60" evidence="6">
    <location>
        <begin position="228"/>
        <end position="345"/>
    </location>
</feature>
<dbReference type="InterPro" id="IPR000064">
    <property type="entry name" value="NLP_P60_dom"/>
</dbReference>
<comment type="similarity">
    <text evidence="1">Belongs to the peptidase C40 family.</text>
</comment>
<dbReference type="Gene3D" id="6.10.250.3150">
    <property type="match status" value="1"/>
</dbReference>
<evidence type="ECO:0000256" key="4">
    <source>
        <dbReference type="ARBA" id="ARBA00022807"/>
    </source>
</evidence>
<evidence type="ECO:0000313" key="7">
    <source>
        <dbReference type="EMBL" id="KRM24382.1"/>
    </source>
</evidence>
<keyword evidence="4" id="KW-0788">Thiol protease</keyword>
<dbReference type="AlphaFoldDB" id="A0AA89I9R6"/>
<dbReference type="Gene3D" id="3.90.1720.10">
    <property type="entry name" value="endopeptidase domain like (from Nostoc punctiforme)"/>
    <property type="match status" value="1"/>
</dbReference>
<dbReference type="EMBL" id="AYZB01000002">
    <property type="protein sequence ID" value="KRM24382.1"/>
    <property type="molecule type" value="Genomic_DNA"/>
</dbReference>
<accession>A0AA89I9R6</accession>
<keyword evidence="2" id="KW-0645">Protease</keyword>
<keyword evidence="3" id="KW-0378">Hydrolase</keyword>
<feature type="coiled-coil region" evidence="5">
    <location>
        <begin position="155"/>
        <end position="200"/>
    </location>
</feature>
<evidence type="ECO:0000259" key="6">
    <source>
        <dbReference type="PROSITE" id="PS51935"/>
    </source>
</evidence>
<sequence>MLAMNHRIHQILLICLMVMGFFLVRPQVVQATPEQTQTAIKTAQDHLSELNNNISNLTLKTKQLNQQMTTKQADIKKKQTEFRQTSADYQQQVAIIEGNLRKLQTSDSSLKQNMVDSLLSSQSLSELFQKGSIMNRLLDAKADNAAETASLAKQKAAQKAELEAQQAKLVTLSQANTQAIKDLNQQKQQANGELTQLQTKFKKELAAQAAAQKAASDAGATLITSNKDLMNNKIVQEAVKYIGVPYVWGGTTPKGFDCSGLVQYVYAKNGIKLPRVSQDQSKLGKDVPLNELQPNDLLFWGRVGTAHHVAIYIGDGYFIQAPQPGDKVRMTKMTDYKPDFARRLS</sequence>
<dbReference type="GO" id="GO:0006508">
    <property type="term" value="P:proteolysis"/>
    <property type="evidence" value="ECO:0007669"/>
    <property type="project" value="UniProtKB-KW"/>
</dbReference>
<dbReference type="Proteomes" id="UP000050823">
    <property type="component" value="Unassembled WGS sequence"/>
</dbReference>
<keyword evidence="5" id="KW-0175">Coiled coil</keyword>
<dbReference type="PANTHER" id="PTHR47053">
    <property type="entry name" value="MUREIN DD-ENDOPEPTIDASE MEPH-RELATED"/>
    <property type="match status" value="1"/>
</dbReference>
<name>A0AA89I9R6_9LACO</name>
<proteinExistence type="inferred from homology"/>
<protein>
    <recommendedName>
        <fullName evidence="6">NlpC/P60 domain-containing protein</fullName>
    </recommendedName>
</protein>
<dbReference type="PROSITE" id="PS51935">
    <property type="entry name" value="NLPC_P60"/>
    <property type="match status" value="1"/>
</dbReference>
<organism evidence="7 8">
    <name type="scientific">Latilactobacillus graminis DSM 20719</name>
    <dbReference type="NCBI Taxonomy" id="1423752"/>
    <lineage>
        <taxon>Bacteria</taxon>
        <taxon>Bacillati</taxon>
        <taxon>Bacillota</taxon>
        <taxon>Bacilli</taxon>
        <taxon>Lactobacillales</taxon>
        <taxon>Lactobacillaceae</taxon>
        <taxon>Latilactobacillus</taxon>
    </lineage>
</organism>
<evidence type="ECO:0000256" key="1">
    <source>
        <dbReference type="ARBA" id="ARBA00007074"/>
    </source>
</evidence>
<reference evidence="7 8" key="1">
    <citation type="journal article" date="2015" name="Genome Announc.">
        <title>Expanding the biotechnology potential of lactobacilli through comparative genomics of 213 strains and associated genera.</title>
        <authorList>
            <person name="Sun Z."/>
            <person name="Harris H.M."/>
            <person name="McCann A."/>
            <person name="Guo C."/>
            <person name="Argimon S."/>
            <person name="Zhang W."/>
            <person name="Yang X."/>
            <person name="Jeffery I.B."/>
            <person name="Cooney J.C."/>
            <person name="Kagawa T.F."/>
            <person name="Liu W."/>
            <person name="Song Y."/>
            <person name="Salvetti E."/>
            <person name="Wrobel A."/>
            <person name="Rasinkangas P."/>
            <person name="Parkhill J."/>
            <person name="Rea M.C."/>
            <person name="O'Sullivan O."/>
            <person name="Ritari J."/>
            <person name="Douillard F.P."/>
            <person name="Paul Ross R."/>
            <person name="Yang R."/>
            <person name="Briner A.E."/>
            <person name="Felis G.E."/>
            <person name="de Vos W.M."/>
            <person name="Barrangou R."/>
            <person name="Klaenhammer T.R."/>
            <person name="Caufield P.W."/>
            <person name="Cui Y."/>
            <person name="Zhang H."/>
            <person name="O'Toole P.W."/>
        </authorList>
    </citation>
    <scope>NUCLEOTIDE SEQUENCE [LARGE SCALE GENOMIC DNA]</scope>
    <source>
        <strain evidence="7 8">DSM 20719</strain>
    </source>
</reference>
<evidence type="ECO:0000256" key="2">
    <source>
        <dbReference type="ARBA" id="ARBA00022670"/>
    </source>
</evidence>
<feature type="coiled-coil region" evidence="5">
    <location>
        <begin position="40"/>
        <end position="81"/>
    </location>
</feature>
<dbReference type="InterPro" id="IPR051202">
    <property type="entry name" value="Peptidase_C40"/>
</dbReference>
<dbReference type="Pfam" id="PF00877">
    <property type="entry name" value="NLPC_P60"/>
    <property type="match status" value="1"/>
</dbReference>
<evidence type="ECO:0000313" key="8">
    <source>
        <dbReference type="Proteomes" id="UP000050823"/>
    </source>
</evidence>